<proteinExistence type="predicted"/>
<dbReference type="OrthoDB" id="9803476at2"/>
<sequence>MTDSHAPVIEASIDIAAPPEQVWAIVSDPRAMGGFSDQVLRTIVRGTDPVGKGTRTLNINRRGALVWPTRAKVIDFDPPRRYAYRVKDNAAIWTFDLEPTATGTRLTHRRDASAGLTDVSLTLQRKVLGGVAPFEAEMEQGMARTLERVKQAAEAA</sequence>
<dbReference type="Gene3D" id="3.30.530.20">
    <property type="match status" value="1"/>
</dbReference>
<dbReference type="CDD" id="cd07812">
    <property type="entry name" value="SRPBCC"/>
    <property type="match status" value="1"/>
</dbReference>
<evidence type="ECO:0000313" key="2">
    <source>
        <dbReference type="Proteomes" id="UP000315628"/>
    </source>
</evidence>
<gene>
    <name evidence="1" type="ORF">FB557_0434</name>
</gene>
<dbReference type="EMBL" id="VIUW01000001">
    <property type="protein sequence ID" value="TWD16888.1"/>
    <property type="molecule type" value="Genomic_DNA"/>
</dbReference>
<dbReference type="Proteomes" id="UP000315628">
    <property type="component" value="Unassembled WGS sequence"/>
</dbReference>
<dbReference type="RefSeq" id="WP_144855202.1">
    <property type="nucleotide sequence ID" value="NZ_BAAAYT010000002.1"/>
</dbReference>
<protein>
    <submittedName>
        <fullName evidence="1">Uncharacterized protein YndB with AHSA1/START domain</fullName>
    </submittedName>
</protein>
<dbReference type="Pfam" id="PF10604">
    <property type="entry name" value="Polyketide_cyc2"/>
    <property type="match status" value="1"/>
</dbReference>
<name>A0A560WH37_9MICO</name>
<evidence type="ECO:0000313" key="1">
    <source>
        <dbReference type="EMBL" id="TWD16888.1"/>
    </source>
</evidence>
<keyword evidence="2" id="KW-1185">Reference proteome</keyword>
<organism evidence="1 2">
    <name type="scientific">Marihabitans asiaticum</name>
    <dbReference type="NCBI Taxonomy" id="415218"/>
    <lineage>
        <taxon>Bacteria</taxon>
        <taxon>Bacillati</taxon>
        <taxon>Actinomycetota</taxon>
        <taxon>Actinomycetes</taxon>
        <taxon>Micrococcales</taxon>
        <taxon>Intrasporangiaceae</taxon>
        <taxon>Marihabitans</taxon>
    </lineage>
</organism>
<dbReference type="AlphaFoldDB" id="A0A560WH37"/>
<dbReference type="SUPFAM" id="SSF55961">
    <property type="entry name" value="Bet v1-like"/>
    <property type="match status" value="1"/>
</dbReference>
<comment type="caution">
    <text evidence="1">The sequence shown here is derived from an EMBL/GenBank/DDBJ whole genome shotgun (WGS) entry which is preliminary data.</text>
</comment>
<dbReference type="InterPro" id="IPR023393">
    <property type="entry name" value="START-like_dom_sf"/>
</dbReference>
<accession>A0A560WH37</accession>
<dbReference type="InterPro" id="IPR019587">
    <property type="entry name" value="Polyketide_cyclase/dehydratase"/>
</dbReference>
<reference evidence="1 2" key="1">
    <citation type="submission" date="2019-06" db="EMBL/GenBank/DDBJ databases">
        <title>Sequencing the genomes of 1000 actinobacteria strains.</title>
        <authorList>
            <person name="Klenk H.-P."/>
        </authorList>
    </citation>
    <scope>NUCLEOTIDE SEQUENCE [LARGE SCALE GENOMIC DNA]</scope>
    <source>
        <strain evidence="1 2">DSM 18935</strain>
    </source>
</reference>